<evidence type="ECO:0000259" key="2">
    <source>
        <dbReference type="SMART" id="SM00382"/>
    </source>
</evidence>
<dbReference type="AlphaFoldDB" id="A0AA87Q3R3"/>
<dbReference type="EMBL" id="BAYX01000002">
    <property type="protein sequence ID" value="GAJ91911.1"/>
    <property type="molecule type" value="Genomic_DNA"/>
</dbReference>
<dbReference type="GO" id="GO:0016887">
    <property type="term" value="F:ATP hydrolysis activity"/>
    <property type="evidence" value="ECO:0007669"/>
    <property type="project" value="InterPro"/>
</dbReference>
<dbReference type="Pfam" id="PF01434">
    <property type="entry name" value="Peptidase_M41"/>
    <property type="match status" value="1"/>
</dbReference>
<proteinExistence type="inferred from homology"/>
<protein>
    <recommendedName>
        <fullName evidence="2">AAA+ ATPase domain-containing protein</fullName>
    </recommendedName>
</protein>
<evidence type="ECO:0000313" key="3">
    <source>
        <dbReference type="EMBL" id="GAJ91911.1"/>
    </source>
</evidence>
<dbReference type="GO" id="GO:0005524">
    <property type="term" value="F:ATP binding"/>
    <property type="evidence" value="ECO:0007669"/>
    <property type="project" value="UniProtKB-KW"/>
</dbReference>
<gene>
    <name evidence="3" type="ORF">RRH01S_02_05800</name>
</gene>
<dbReference type="Proteomes" id="UP000026941">
    <property type="component" value="Unassembled WGS sequence"/>
</dbReference>
<dbReference type="GO" id="GO:0030163">
    <property type="term" value="P:protein catabolic process"/>
    <property type="evidence" value="ECO:0007669"/>
    <property type="project" value="TreeGrafter"/>
</dbReference>
<dbReference type="Gene3D" id="1.10.8.60">
    <property type="match status" value="1"/>
</dbReference>
<feature type="domain" description="AAA+ ATPase" evidence="2">
    <location>
        <begin position="225"/>
        <end position="364"/>
    </location>
</feature>
<comment type="caution">
    <text evidence="3">The sequence shown here is derived from an EMBL/GenBank/DDBJ whole genome shotgun (WGS) entry which is preliminary data.</text>
</comment>
<reference evidence="3 4" key="1">
    <citation type="submission" date="2014-05" db="EMBL/GenBank/DDBJ databases">
        <title>Whole genome shotgun sequence of Rhizobium rhizogenes NBRC 13257.</title>
        <authorList>
            <person name="Katano-Makiyama Y."/>
            <person name="Hosoyama A."/>
            <person name="Hashimoto M."/>
            <person name="Hosoyama Y."/>
            <person name="Noguchi M."/>
            <person name="Tsuchikane K."/>
            <person name="Kimura A."/>
            <person name="Ohji S."/>
            <person name="Ichikawa N."/>
            <person name="Yamazoe A."/>
            <person name="Fujita N."/>
        </authorList>
    </citation>
    <scope>NUCLEOTIDE SEQUENCE [LARGE SCALE GENOMIC DNA]</scope>
    <source>
        <strain evidence="3 4">NBRC 13257</strain>
    </source>
</reference>
<dbReference type="GO" id="GO:0004222">
    <property type="term" value="F:metalloendopeptidase activity"/>
    <property type="evidence" value="ECO:0007669"/>
    <property type="project" value="InterPro"/>
</dbReference>
<organism evidence="3 4">
    <name type="scientific">Rhizobium rhizogenes NBRC 13257</name>
    <dbReference type="NCBI Taxonomy" id="1220581"/>
    <lineage>
        <taxon>Bacteria</taxon>
        <taxon>Pseudomonadati</taxon>
        <taxon>Pseudomonadota</taxon>
        <taxon>Alphaproteobacteria</taxon>
        <taxon>Hyphomicrobiales</taxon>
        <taxon>Rhizobiaceae</taxon>
        <taxon>Rhizobium/Agrobacterium group</taxon>
        <taxon>Rhizobium</taxon>
    </lineage>
</organism>
<dbReference type="InterPro" id="IPR000642">
    <property type="entry name" value="Peptidase_M41"/>
</dbReference>
<sequence length="624" mass="67934">MNRRRTTTMTIASATYGIALKAAMRLGGAFVKGANFRQTVVIVRLPLQADERGYETAAGLLIKGAPELAGFLLLRADVTRRGVLDVEKLDDALDLGRPLIVLWPASLTVPTYIIAAADRIVDVHPVRAYHLVSAVKQVEGQTLDISEAVKLLEYPLHCMFAALRAGRPTELVLKRLQASCSASGLPPAAPGLDELEGYGDARDWGLALAEDIRAWGRGEIPWSEVDRGILLSGPPGSGKTLFASALARTCGIEIVATSVSRWQSMGHLGDMLGAMRKSFQEAASKKPCILFLDELDSIGDRASFKGDHVQYSTQVVNGLLELVDGHDRLEGVVLVGATNFPEKIDPALRRAGRLDRHLEILLPSTETRMSLCRRYIRTDMRAGDIERIVLATLGFSGADFEKLGRDVRRTSRKEAIEITADMVLALLPPALKIEGERRRTVAVHEAGHAVVGIQVAVGRLESVVVASDIRGKRVAAGLTHFVLDGDVERDRQTFLNQIAMLLGGRLAEEVILGSAYEGSGGEGSDIHHATDLATLMEVQLGMGETLGYFRASSSVELEELRRRVPAVRERVENVLLKQWKRARAIVEEHVDVIELVASQLAAKGRLDGAEVEQMLSTKRQETSP</sequence>
<dbReference type="InterPro" id="IPR003960">
    <property type="entry name" value="ATPase_AAA_CS"/>
</dbReference>
<evidence type="ECO:0000313" key="4">
    <source>
        <dbReference type="Proteomes" id="UP000026941"/>
    </source>
</evidence>
<dbReference type="SUPFAM" id="SSF52540">
    <property type="entry name" value="P-loop containing nucleoside triphosphate hydrolases"/>
    <property type="match status" value="1"/>
</dbReference>
<dbReference type="PROSITE" id="PS00674">
    <property type="entry name" value="AAA"/>
    <property type="match status" value="1"/>
</dbReference>
<dbReference type="GO" id="GO:0006508">
    <property type="term" value="P:proteolysis"/>
    <property type="evidence" value="ECO:0007669"/>
    <property type="project" value="InterPro"/>
</dbReference>
<dbReference type="PANTHER" id="PTHR23076:SF97">
    <property type="entry name" value="ATP-DEPENDENT ZINC METALLOPROTEASE YME1L1"/>
    <property type="match status" value="1"/>
</dbReference>
<dbReference type="Gene3D" id="3.40.50.300">
    <property type="entry name" value="P-loop containing nucleotide triphosphate hydrolases"/>
    <property type="match status" value="1"/>
</dbReference>
<dbReference type="SUPFAM" id="SSF140990">
    <property type="entry name" value="FtsH protease domain-like"/>
    <property type="match status" value="1"/>
</dbReference>
<accession>A0AA87Q3R3</accession>
<dbReference type="GO" id="GO:0004176">
    <property type="term" value="F:ATP-dependent peptidase activity"/>
    <property type="evidence" value="ECO:0007669"/>
    <property type="project" value="InterPro"/>
</dbReference>
<dbReference type="GO" id="GO:0005886">
    <property type="term" value="C:plasma membrane"/>
    <property type="evidence" value="ECO:0007669"/>
    <property type="project" value="TreeGrafter"/>
</dbReference>
<keyword evidence="1" id="KW-0067">ATP-binding</keyword>
<dbReference type="InterPro" id="IPR003593">
    <property type="entry name" value="AAA+_ATPase"/>
</dbReference>
<dbReference type="PANTHER" id="PTHR23076">
    <property type="entry name" value="METALLOPROTEASE M41 FTSH"/>
    <property type="match status" value="1"/>
</dbReference>
<dbReference type="InterPro" id="IPR037219">
    <property type="entry name" value="Peptidase_M41-like"/>
</dbReference>
<keyword evidence="1" id="KW-0547">Nucleotide-binding</keyword>
<name>A0AA87Q3R3_RHIRH</name>
<dbReference type="InterPro" id="IPR003959">
    <property type="entry name" value="ATPase_AAA_core"/>
</dbReference>
<dbReference type="Gene3D" id="1.20.58.760">
    <property type="entry name" value="Peptidase M41"/>
    <property type="match status" value="1"/>
</dbReference>
<comment type="similarity">
    <text evidence="1">Belongs to the AAA ATPase family.</text>
</comment>
<dbReference type="CDD" id="cd19481">
    <property type="entry name" value="RecA-like_protease"/>
    <property type="match status" value="1"/>
</dbReference>
<dbReference type="InterPro" id="IPR027417">
    <property type="entry name" value="P-loop_NTPase"/>
</dbReference>
<dbReference type="Pfam" id="PF00004">
    <property type="entry name" value="AAA"/>
    <property type="match status" value="1"/>
</dbReference>
<dbReference type="SMART" id="SM00382">
    <property type="entry name" value="AAA"/>
    <property type="match status" value="1"/>
</dbReference>
<evidence type="ECO:0000256" key="1">
    <source>
        <dbReference type="RuleBase" id="RU003651"/>
    </source>
</evidence>